<sequence>MSYKTFVNDFQILENGVYSEELIDELNRQGANIKENDDCYEFEIKDINPIIKIVDDYIKEEVNDVINHWQNPYDLTFHWSMKNKEKPLYEKVDNCIYSHLLFQSYNFMQYLYKNGLIKRNDDGIHTILKKIVISGG</sequence>
<evidence type="ECO:0000313" key="2">
    <source>
        <dbReference type="Proteomes" id="UP001075225"/>
    </source>
</evidence>
<dbReference type="AlphaFoldDB" id="A0A9Q4KJK8"/>
<proteinExistence type="predicted"/>
<evidence type="ECO:0000313" key="1">
    <source>
        <dbReference type="EMBL" id="MCZ6159122.1"/>
    </source>
</evidence>
<reference evidence="1" key="1">
    <citation type="submission" date="2022-12" db="EMBL/GenBank/DDBJ databases">
        <title>Species Delineation and Comparative Genomics within the Campylobacter ureolyticus Complex.</title>
        <authorList>
            <person name="Maki J."/>
            <person name="Howard M."/>
            <person name="Connelly S."/>
            <person name="Hardy D.J."/>
            <person name="Cameron A."/>
        </authorList>
    </citation>
    <scope>NUCLEOTIDE SEQUENCE</scope>
    <source>
        <strain evidence="1">URMC_787</strain>
    </source>
</reference>
<protein>
    <submittedName>
        <fullName evidence="1">Uncharacterized protein</fullName>
    </submittedName>
</protein>
<dbReference type="RefSeq" id="WP_269484246.1">
    <property type="nucleotide sequence ID" value="NZ_JAPXGO010000001.1"/>
</dbReference>
<accession>A0A9Q4KJK8</accession>
<name>A0A9Q4KJK8_9BACT</name>
<comment type="caution">
    <text evidence="1">The sequence shown here is derived from an EMBL/GenBank/DDBJ whole genome shotgun (WGS) entry which is preliminary data.</text>
</comment>
<dbReference type="Proteomes" id="UP001075225">
    <property type="component" value="Unassembled WGS sequence"/>
</dbReference>
<organism evidence="1 2">
    <name type="scientific">Campylobacter ureolyticus</name>
    <dbReference type="NCBI Taxonomy" id="827"/>
    <lineage>
        <taxon>Bacteria</taxon>
        <taxon>Pseudomonadati</taxon>
        <taxon>Campylobacterota</taxon>
        <taxon>Epsilonproteobacteria</taxon>
        <taxon>Campylobacterales</taxon>
        <taxon>Campylobacteraceae</taxon>
        <taxon>Campylobacter</taxon>
    </lineage>
</organism>
<dbReference type="EMBL" id="JAPXGO010000001">
    <property type="protein sequence ID" value="MCZ6159122.1"/>
    <property type="molecule type" value="Genomic_DNA"/>
</dbReference>
<gene>
    <name evidence="1" type="ORF">O6B32_01275</name>
</gene>